<reference evidence="2" key="7">
    <citation type="journal article" date="2005" name="Science">
        <title>The Transcriptional Landscape of the Mammalian Genome.</title>
        <authorList>
            <consortium name="The FANTOM Consortium"/>
            <consortium name="Riken Genome Exploration Research Group and Genome Science Group (Genome Network Project Core Group)"/>
        </authorList>
    </citation>
    <scope>NUCLEOTIDE SEQUENCE</scope>
    <source>
        <strain evidence="2">C57BL/6J</strain>
        <tissue evidence="2">Thymus</tissue>
    </source>
</reference>
<evidence type="ECO:0000313" key="3">
    <source>
        <dbReference type="MGI" id="MGI:1916777"/>
    </source>
</evidence>
<feature type="transmembrane region" description="Helical" evidence="1">
    <location>
        <begin position="26"/>
        <end position="48"/>
    </location>
</feature>
<keyword evidence="1" id="KW-0472">Membrane</keyword>
<protein>
    <submittedName>
        <fullName evidence="2">Uncharacterized protein</fullName>
    </submittedName>
</protein>
<keyword evidence="1" id="KW-0812">Transmembrane</keyword>
<sequence length="123" mass="13580">MWGLPQRMRQTAPLCPAVSHFGYQSLAPLVSIIWLLLTIVWLVLSGCLKYSVKKSRVGLCLLWNWPVLGCTVTDTACSGLEVFLWLHSQGLFPYLFGVKSCVCISSCTQLRANGKSCSGRQGK</sequence>
<reference evidence="2" key="6">
    <citation type="submission" date="2004-03" db="EMBL/GenBank/DDBJ databases">
        <authorList>
            <person name="Arakawa T."/>
            <person name="Carninci P."/>
            <person name="Fukuda S."/>
            <person name="Hashizume W."/>
            <person name="Hayashida K."/>
            <person name="Hori F."/>
            <person name="Iida J."/>
            <person name="Imamura K."/>
            <person name="Imotani K."/>
            <person name="Itoh M."/>
            <person name="Kanagawa S."/>
            <person name="Kawai J."/>
            <person name="Kojima M."/>
            <person name="Konno H."/>
            <person name="Murata M."/>
            <person name="Nakamura M."/>
            <person name="Ninomiya N."/>
            <person name="Nishiyori H."/>
            <person name="Nomura K."/>
            <person name="Ohno M."/>
            <person name="Sakazume N."/>
            <person name="Sano H."/>
            <person name="Sasaki D."/>
            <person name="Shibata K."/>
            <person name="Shiraki T."/>
            <person name="Tagami M."/>
            <person name="Tagami Y."/>
            <person name="Waki K."/>
            <person name="Watahiki A."/>
            <person name="Muramatsu M."/>
            <person name="Hayashizaki Y."/>
        </authorList>
    </citation>
    <scope>NUCLEOTIDE SEQUENCE</scope>
    <source>
        <strain evidence="2">C57BL/6J</strain>
        <tissue evidence="2">Thymus</tissue>
    </source>
</reference>
<reference evidence="2" key="3">
    <citation type="journal article" date="2000" name="Genome Res.">
        <title>RIKEN integrated sequence analysis (RISA) system--384-format sequencing pipeline with 384 multicapillary sequencer.</title>
        <authorList>
            <person name="Shibata K."/>
            <person name="Itoh M."/>
            <person name="Aizawa K."/>
            <person name="Nagaoka S."/>
            <person name="Sasaki N."/>
            <person name="Carninci P."/>
            <person name="Konno H."/>
            <person name="Akiyama J."/>
            <person name="Nishi K."/>
            <person name="Kitsunai T."/>
            <person name="Tashiro H."/>
            <person name="Itoh M."/>
            <person name="Sumi N."/>
            <person name="Ishii Y."/>
            <person name="Nakamura S."/>
            <person name="Hazama M."/>
            <person name="Nishine T."/>
            <person name="Harada A."/>
            <person name="Yamamoto R."/>
            <person name="Matsumoto H."/>
            <person name="Sakaguchi S."/>
            <person name="Ikegami T."/>
            <person name="Kashiwagi K."/>
            <person name="Fujiwake S."/>
            <person name="Inoue K."/>
            <person name="Togawa Y."/>
            <person name="Izawa M."/>
            <person name="Ohara E."/>
            <person name="Watahiki M."/>
            <person name="Yoneda Y."/>
            <person name="Ishikawa T."/>
            <person name="Ozawa K."/>
            <person name="Tanaka T."/>
            <person name="Matsuura S."/>
            <person name="Kawai J."/>
            <person name="Okazaki Y."/>
            <person name="Muramatsu M."/>
            <person name="Inoue Y."/>
            <person name="Kira A."/>
            <person name="Hayashizaki Y."/>
        </authorList>
    </citation>
    <scope>NUCLEOTIDE SEQUENCE</scope>
    <source>
        <strain evidence="2">C57BL/6J</strain>
        <tissue evidence="2">Thymus</tissue>
    </source>
</reference>
<organism evidence="2">
    <name type="scientific">Mus musculus</name>
    <name type="common">Mouse</name>
    <dbReference type="NCBI Taxonomy" id="10090"/>
    <lineage>
        <taxon>Eukaryota</taxon>
        <taxon>Metazoa</taxon>
        <taxon>Chordata</taxon>
        <taxon>Craniata</taxon>
        <taxon>Vertebrata</taxon>
        <taxon>Euteleostomi</taxon>
        <taxon>Mammalia</taxon>
        <taxon>Eutheria</taxon>
        <taxon>Euarchontoglires</taxon>
        <taxon>Glires</taxon>
        <taxon>Rodentia</taxon>
        <taxon>Myomorpha</taxon>
        <taxon>Muroidea</taxon>
        <taxon>Muridae</taxon>
        <taxon>Murinae</taxon>
        <taxon>Mus</taxon>
        <taxon>Mus</taxon>
    </lineage>
</organism>
<keyword evidence="1" id="KW-1133">Transmembrane helix</keyword>
<reference evidence="2" key="1">
    <citation type="journal article" date="1999" name="Methods Enzymol.">
        <title>High-efficiency full-length cDNA cloning.</title>
        <authorList>
            <person name="Carninci P."/>
            <person name="Hayashizaki Y."/>
        </authorList>
    </citation>
    <scope>NUCLEOTIDE SEQUENCE</scope>
    <source>
        <strain evidence="2">C57BL/6J</strain>
        <tissue evidence="2">Thymus</tissue>
    </source>
</reference>
<proteinExistence type="evidence at transcript level"/>
<reference evidence="2" key="8">
    <citation type="journal article" date="2005" name="Science">
        <title>Antisense Transcription in the Mammalian Transcriptome.</title>
        <authorList>
            <consortium name="RIKEN Genome Exploration Research Group and Genome Science Group (Genome Network Project Core Group) and the FANTOM Consortium"/>
        </authorList>
    </citation>
    <scope>NUCLEOTIDE SEQUENCE</scope>
    <source>
        <strain evidence="2">C57BL/6J</strain>
        <tissue evidence="2">Thymus</tissue>
    </source>
</reference>
<dbReference type="AlphaFoldDB" id="Q3UU50"/>
<evidence type="ECO:0000256" key="1">
    <source>
        <dbReference type="SAM" id="Phobius"/>
    </source>
</evidence>
<dbReference type="MGI" id="MGI:1916777">
    <property type="gene designation" value="Mrps9"/>
</dbReference>
<name>Q3UU50_MOUSE</name>
<reference evidence="2" key="5">
    <citation type="journal article" date="2002" name="Nature">
        <title>Analysis of the mouse transcriptome based on functional annotation of 60,770 full-length cDNAs.</title>
        <authorList>
            <consortium name="The FANTOM Consortium and the RIKEN Genome Exploration Research Group Phase I and II Team"/>
        </authorList>
    </citation>
    <scope>NUCLEOTIDE SEQUENCE</scope>
    <source>
        <strain evidence="2">C57BL/6J</strain>
        <tissue evidence="2">Thymus</tissue>
    </source>
</reference>
<reference evidence="2" key="4">
    <citation type="journal article" date="2001" name="Nature">
        <title>Functional annotation of a full-length mouse cDNA collection.</title>
        <authorList>
            <consortium name="The RIKEN Genome Exploration Research Group Phase II Team and the FANTOM Consortium"/>
        </authorList>
    </citation>
    <scope>NUCLEOTIDE SEQUENCE</scope>
    <source>
        <strain evidence="2">C57BL/6J</strain>
        <tissue evidence="2">Thymus</tissue>
    </source>
</reference>
<dbReference type="AGR" id="MGI:1916777"/>
<accession>Q3UU50</accession>
<dbReference type="EMBL" id="AK138783">
    <property type="protein sequence ID" value="BAE23778.1"/>
    <property type="molecule type" value="mRNA"/>
</dbReference>
<evidence type="ECO:0000313" key="2">
    <source>
        <dbReference type="EMBL" id="BAE23778.1"/>
    </source>
</evidence>
<gene>
    <name evidence="3" type="primary">Mrps9</name>
</gene>
<reference evidence="2" key="2">
    <citation type="journal article" date="2000" name="Genome Res.">
        <title>Normalization and subtraction of cap-trapper-selected cDNAs to prepare full-length cDNA libraries for rapid discovery of new genes.</title>
        <authorList>
            <person name="Carninci P."/>
            <person name="Shibata Y."/>
            <person name="Hayatsu N."/>
            <person name="Sugahara Y."/>
            <person name="Shibata K."/>
            <person name="Itoh M."/>
            <person name="Konno H."/>
            <person name="Okazaki Y."/>
            <person name="Muramatsu M."/>
            <person name="Hayashizaki Y."/>
        </authorList>
    </citation>
    <scope>NUCLEOTIDE SEQUENCE</scope>
    <source>
        <strain evidence="2">C57BL/6J</strain>
        <tissue evidence="2">Thymus</tissue>
    </source>
</reference>